<organism evidence="8 9">
    <name type="scientific">Mycolicibacterium peregrinum</name>
    <name type="common">Mycobacterium peregrinum</name>
    <dbReference type="NCBI Taxonomy" id="43304"/>
    <lineage>
        <taxon>Bacteria</taxon>
        <taxon>Bacillati</taxon>
        <taxon>Actinomycetota</taxon>
        <taxon>Actinomycetes</taxon>
        <taxon>Mycobacteriales</taxon>
        <taxon>Mycobacteriaceae</taxon>
        <taxon>Mycolicibacterium</taxon>
    </lineage>
</organism>
<dbReference type="InterPro" id="IPR016161">
    <property type="entry name" value="Ald_DH/histidinol_DH"/>
</dbReference>
<dbReference type="Proteomes" id="UP000093902">
    <property type="component" value="Unassembled WGS sequence"/>
</dbReference>
<evidence type="ECO:0000256" key="1">
    <source>
        <dbReference type="ARBA" id="ARBA00009986"/>
    </source>
</evidence>
<feature type="active site" evidence="4">
    <location>
        <position position="255"/>
    </location>
</feature>
<reference evidence="9" key="1">
    <citation type="submission" date="2016-06" db="EMBL/GenBank/DDBJ databases">
        <authorList>
            <person name="Sutton G."/>
            <person name="Brinkac L."/>
            <person name="Sanka R."/>
            <person name="Adams M."/>
            <person name="Lau E."/>
            <person name="Mehaffy C."/>
            <person name="Tameris M."/>
            <person name="Hatherill M."/>
            <person name="Hanekom W."/>
            <person name="Mahomed H."/>
            <person name="Mcshane H."/>
        </authorList>
    </citation>
    <scope>NUCLEOTIDE SEQUENCE [LARGE SCALE GENOMIC DNA]</scope>
    <source>
        <strain evidence="9">852002-51209_SCH5440388</strain>
    </source>
</reference>
<evidence type="ECO:0000313" key="9">
    <source>
        <dbReference type="Proteomes" id="UP000093902"/>
    </source>
</evidence>
<dbReference type="InterPro" id="IPR016163">
    <property type="entry name" value="Ald_DH_C"/>
</dbReference>
<dbReference type="CDD" id="cd07087">
    <property type="entry name" value="ALDH_F3-13-14_CALDH-like"/>
    <property type="match status" value="1"/>
</dbReference>
<dbReference type="PIRSF" id="PIRSF036492">
    <property type="entry name" value="ALDH"/>
    <property type="match status" value="1"/>
</dbReference>
<dbReference type="AlphaFoldDB" id="A0A1A0QYB2"/>
<comment type="caution">
    <text evidence="8">The sequence shown here is derived from an EMBL/GenBank/DDBJ whole genome shotgun (WGS) entry which is preliminary data.</text>
</comment>
<feature type="active site" evidence="4 5">
    <location>
        <position position="221"/>
    </location>
</feature>
<keyword evidence="2 3" id="KW-0560">Oxidoreductase</keyword>
<dbReference type="FunFam" id="3.40.605.10:FF:000004">
    <property type="entry name" value="Aldehyde dehydrogenase"/>
    <property type="match status" value="1"/>
</dbReference>
<dbReference type="Pfam" id="PF00171">
    <property type="entry name" value="Aldedh"/>
    <property type="match status" value="1"/>
</dbReference>
<dbReference type="OrthoDB" id="6882680at2"/>
<dbReference type="Gene3D" id="3.40.605.10">
    <property type="entry name" value="Aldehyde Dehydrogenase, Chain A, domain 1"/>
    <property type="match status" value="1"/>
</dbReference>
<gene>
    <name evidence="8" type="ORF">A5792_25405</name>
</gene>
<evidence type="ECO:0000256" key="6">
    <source>
        <dbReference type="RuleBase" id="RU003345"/>
    </source>
</evidence>
<dbReference type="RefSeq" id="WP_064933958.1">
    <property type="nucleotide sequence ID" value="NZ_LZSO01000031.1"/>
</dbReference>
<comment type="similarity">
    <text evidence="1 3 6">Belongs to the aldehyde dehydrogenase family.</text>
</comment>
<feature type="domain" description="Aldehyde dehydrogenase" evidence="7">
    <location>
        <begin position="14"/>
        <end position="435"/>
    </location>
</feature>
<evidence type="ECO:0000256" key="4">
    <source>
        <dbReference type="PIRSR" id="PIRSR036492-1"/>
    </source>
</evidence>
<dbReference type="SUPFAM" id="SSF53720">
    <property type="entry name" value="ALDH-like"/>
    <property type="match status" value="1"/>
</dbReference>
<dbReference type="EMBL" id="LZSO01000031">
    <property type="protein sequence ID" value="OBB27156.1"/>
    <property type="molecule type" value="Genomic_DNA"/>
</dbReference>
<sequence>MATTLAPDELDTDQALALVDHLGAVFATGRTKSLHWRRAQLNGLIRLLQEHEQELAAALSTDLGKPAMNCFLGEISPPLAEARHALKNLAGWTKKTAAAVPMSFAPAKAWTQPEPKGVVLVVAPWNFPVLLCMAPLANALAAGNAVVIKPSEMAPATSATLARLLPRYVDPEAVKIVEGGVATTTALLEARFDHILYTGSGRIGRIVLAAAAKHLTPVTLELGGKSPAIVSAKADIKVAARRLAWAKVTAAGQACVAPDYVLVESSVRAAFIEALVHETKSADRFAETTRIIDERNTRRLTSLLDDHGGIEAVQGGPRDNGTFAPVVIVDPNPSSKIMQEEIFGPILPVIEVESLHAAIDFINRRDKPLALYLFSSSTAEEETVLAQTSSGSVGVNHIYYQTMLPDLPFGGIGESGMGAYHGKVGFETFSHRKAVLRKPASFDPSFAYPPFSAVMQRLMRWMAR</sequence>
<dbReference type="GO" id="GO:0006081">
    <property type="term" value="P:aldehyde metabolic process"/>
    <property type="evidence" value="ECO:0007669"/>
    <property type="project" value="InterPro"/>
</dbReference>
<dbReference type="PANTHER" id="PTHR43570">
    <property type="entry name" value="ALDEHYDE DEHYDROGENASE"/>
    <property type="match status" value="1"/>
</dbReference>
<dbReference type="InterPro" id="IPR016162">
    <property type="entry name" value="Ald_DH_N"/>
</dbReference>
<evidence type="ECO:0000256" key="3">
    <source>
        <dbReference type="PIRNR" id="PIRNR036492"/>
    </source>
</evidence>
<dbReference type="InterPro" id="IPR016160">
    <property type="entry name" value="Ald_DH_CS_CYS"/>
</dbReference>
<dbReference type="PROSITE" id="PS00687">
    <property type="entry name" value="ALDEHYDE_DEHYDR_GLU"/>
    <property type="match status" value="1"/>
</dbReference>
<name>A0A1A0QYB2_MYCPR</name>
<dbReference type="InterPro" id="IPR012394">
    <property type="entry name" value="Aldehyde_DH_NAD(P)"/>
</dbReference>
<evidence type="ECO:0000313" key="8">
    <source>
        <dbReference type="EMBL" id="OBB27156.1"/>
    </source>
</evidence>
<proteinExistence type="inferred from homology"/>
<evidence type="ECO:0000256" key="2">
    <source>
        <dbReference type="ARBA" id="ARBA00023002"/>
    </source>
</evidence>
<dbReference type="GO" id="GO:0004029">
    <property type="term" value="F:aldehyde dehydrogenase (NAD+) activity"/>
    <property type="evidence" value="ECO:0007669"/>
    <property type="project" value="TreeGrafter"/>
</dbReference>
<evidence type="ECO:0000259" key="7">
    <source>
        <dbReference type="Pfam" id="PF00171"/>
    </source>
</evidence>
<dbReference type="InterPro" id="IPR029510">
    <property type="entry name" value="Ald_DH_CS_GLU"/>
</dbReference>
<evidence type="ECO:0000256" key="5">
    <source>
        <dbReference type="PROSITE-ProRule" id="PRU10007"/>
    </source>
</evidence>
<dbReference type="GO" id="GO:0005737">
    <property type="term" value="C:cytoplasm"/>
    <property type="evidence" value="ECO:0007669"/>
    <property type="project" value="TreeGrafter"/>
</dbReference>
<dbReference type="InterPro" id="IPR015590">
    <property type="entry name" value="Aldehyde_DH_dom"/>
</dbReference>
<protein>
    <recommendedName>
        <fullName evidence="3">Aldehyde dehydrogenase</fullName>
    </recommendedName>
</protein>
<dbReference type="PROSITE" id="PS00070">
    <property type="entry name" value="ALDEHYDE_DEHYDR_CYS"/>
    <property type="match status" value="1"/>
</dbReference>
<dbReference type="Gene3D" id="3.40.309.10">
    <property type="entry name" value="Aldehyde Dehydrogenase, Chain A, domain 2"/>
    <property type="match status" value="1"/>
</dbReference>
<accession>A0A1A0QYB2</accession>
<dbReference type="PANTHER" id="PTHR43570:SF16">
    <property type="entry name" value="ALDEHYDE DEHYDROGENASE TYPE III, ISOFORM Q"/>
    <property type="match status" value="1"/>
</dbReference>